<dbReference type="Pfam" id="PF00454">
    <property type="entry name" value="PI3_PI4_kinase"/>
    <property type="match status" value="1"/>
</dbReference>
<dbReference type="CDD" id="cd00892">
    <property type="entry name" value="PIKKc_ATR"/>
    <property type="match status" value="1"/>
</dbReference>
<feature type="domain" description="PI3K/PI4K catalytic" evidence="20">
    <location>
        <begin position="2060"/>
        <end position="2363"/>
    </location>
</feature>
<evidence type="ECO:0000259" key="21">
    <source>
        <dbReference type="PROSITE" id="PS51189"/>
    </source>
</evidence>
<evidence type="ECO:0000256" key="9">
    <source>
        <dbReference type="ARBA" id="ARBA00022777"/>
    </source>
</evidence>
<gene>
    <name evidence="23" type="ORF">AO440_000389</name>
    <name evidence="24" type="ORF">AO440_005656</name>
</gene>
<evidence type="ECO:0000256" key="17">
    <source>
        <dbReference type="ARBA" id="ARBA00033001"/>
    </source>
</evidence>
<evidence type="ECO:0000313" key="25">
    <source>
        <dbReference type="Proteomes" id="UP000054886"/>
    </source>
</evidence>
<evidence type="ECO:0000259" key="20">
    <source>
        <dbReference type="PROSITE" id="PS50290"/>
    </source>
</evidence>
<dbReference type="SMART" id="SM01343">
    <property type="entry name" value="FATC"/>
    <property type="match status" value="1"/>
</dbReference>
<dbReference type="GO" id="GO:0005694">
    <property type="term" value="C:chromosome"/>
    <property type="evidence" value="ECO:0007669"/>
    <property type="project" value="TreeGrafter"/>
</dbReference>
<dbReference type="Gene3D" id="1.10.1070.11">
    <property type="entry name" value="Phosphatidylinositol 3-/4-kinase, catalytic domain"/>
    <property type="match status" value="1"/>
</dbReference>
<dbReference type="SMART" id="SM00146">
    <property type="entry name" value="PI3Kc"/>
    <property type="match status" value="1"/>
</dbReference>
<dbReference type="PANTHER" id="PTHR11139">
    <property type="entry name" value="ATAXIA TELANGIECTASIA MUTATED ATM -RELATED"/>
    <property type="match status" value="1"/>
</dbReference>
<comment type="caution">
    <text evidence="23">The sequence shown here is derived from an EMBL/GenBank/DDBJ whole genome shotgun (WGS) entry which is preliminary data.</text>
</comment>
<dbReference type="InterPro" id="IPR000403">
    <property type="entry name" value="PI3/4_kinase_cat_dom"/>
</dbReference>
<keyword evidence="14" id="KW-0469">Meiosis</keyword>
<keyword evidence="13" id="KW-0539">Nucleus</keyword>
<evidence type="ECO:0000256" key="5">
    <source>
        <dbReference type="ARBA" id="ARBA00022527"/>
    </source>
</evidence>
<dbReference type="PROSITE" id="PS51189">
    <property type="entry name" value="FAT"/>
    <property type="match status" value="1"/>
</dbReference>
<evidence type="ECO:0000256" key="3">
    <source>
        <dbReference type="ARBA" id="ARBA00012513"/>
    </source>
</evidence>
<keyword evidence="10" id="KW-0067">ATP-binding</keyword>
<dbReference type="VEuPathDB" id="FungiDB:B1J91_C00473g"/>
<keyword evidence="12" id="KW-0234">DNA repair</keyword>
<evidence type="ECO:0000256" key="4">
    <source>
        <dbReference type="ARBA" id="ARBA00021345"/>
    </source>
</evidence>
<dbReference type="GO" id="GO:0006260">
    <property type="term" value="P:DNA replication"/>
    <property type="evidence" value="ECO:0007669"/>
    <property type="project" value="EnsemblFungi"/>
</dbReference>
<comment type="catalytic activity">
    <reaction evidence="18">
        <text>L-threonyl-[protein] + ATP = O-phospho-L-threonyl-[protein] + ADP + H(+)</text>
        <dbReference type="Rhea" id="RHEA:46608"/>
        <dbReference type="Rhea" id="RHEA-COMP:11060"/>
        <dbReference type="Rhea" id="RHEA-COMP:11605"/>
        <dbReference type="ChEBI" id="CHEBI:15378"/>
        <dbReference type="ChEBI" id="CHEBI:30013"/>
        <dbReference type="ChEBI" id="CHEBI:30616"/>
        <dbReference type="ChEBI" id="CHEBI:61977"/>
        <dbReference type="ChEBI" id="CHEBI:456216"/>
        <dbReference type="EC" id="2.7.11.1"/>
    </reaction>
</comment>
<comment type="catalytic activity">
    <reaction evidence="19">
        <text>L-seryl-[protein] + ATP = O-phospho-L-seryl-[protein] + ADP + H(+)</text>
        <dbReference type="Rhea" id="RHEA:17989"/>
        <dbReference type="Rhea" id="RHEA-COMP:9863"/>
        <dbReference type="Rhea" id="RHEA-COMP:11604"/>
        <dbReference type="ChEBI" id="CHEBI:15378"/>
        <dbReference type="ChEBI" id="CHEBI:29999"/>
        <dbReference type="ChEBI" id="CHEBI:30616"/>
        <dbReference type="ChEBI" id="CHEBI:83421"/>
        <dbReference type="ChEBI" id="CHEBI:456216"/>
        <dbReference type="EC" id="2.7.11.1"/>
    </reaction>
</comment>
<evidence type="ECO:0000256" key="18">
    <source>
        <dbReference type="ARBA" id="ARBA00047899"/>
    </source>
</evidence>
<dbReference type="InterPro" id="IPR014009">
    <property type="entry name" value="PIK_FAT"/>
</dbReference>
<organism evidence="23 25">
    <name type="scientific">Candida glabrata</name>
    <name type="common">Yeast</name>
    <name type="synonym">Torulopsis glabrata</name>
    <dbReference type="NCBI Taxonomy" id="5478"/>
    <lineage>
        <taxon>Eukaryota</taxon>
        <taxon>Fungi</taxon>
        <taxon>Dikarya</taxon>
        <taxon>Ascomycota</taxon>
        <taxon>Saccharomycotina</taxon>
        <taxon>Saccharomycetes</taxon>
        <taxon>Saccharomycetales</taxon>
        <taxon>Saccharomycetaceae</taxon>
        <taxon>Nakaseomyces</taxon>
    </lineage>
</organism>
<evidence type="ECO:0000256" key="13">
    <source>
        <dbReference type="ARBA" id="ARBA00023242"/>
    </source>
</evidence>
<dbReference type="PANTHER" id="PTHR11139:SF125">
    <property type="entry name" value="SERINE_THREONINE-PROTEIN KINASE MEC1"/>
    <property type="match status" value="1"/>
</dbReference>
<evidence type="ECO:0000256" key="14">
    <source>
        <dbReference type="ARBA" id="ARBA00023254"/>
    </source>
</evidence>
<dbReference type="InterPro" id="IPR050517">
    <property type="entry name" value="DDR_Repair_Kinase"/>
</dbReference>
<dbReference type="Gene3D" id="3.30.1010.10">
    <property type="entry name" value="Phosphatidylinositol 3-kinase Catalytic Subunit, Chain A, domain 4"/>
    <property type="match status" value="1"/>
</dbReference>
<evidence type="ECO:0000256" key="2">
    <source>
        <dbReference type="ARBA" id="ARBA00010769"/>
    </source>
</evidence>
<dbReference type="Pfam" id="PF02260">
    <property type="entry name" value="FATC"/>
    <property type="match status" value="1"/>
</dbReference>
<dbReference type="PROSITE" id="PS50290">
    <property type="entry name" value="PI3_4_KINASE_3"/>
    <property type="match status" value="1"/>
</dbReference>
<dbReference type="GO" id="GO:2000105">
    <property type="term" value="P:positive regulation of DNA-templated DNA replication"/>
    <property type="evidence" value="ECO:0007669"/>
    <property type="project" value="EnsemblFungi"/>
</dbReference>
<dbReference type="VEuPathDB" id="FungiDB:CAGL0C00473g"/>
<dbReference type="Pfam" id="PF08064">
    <property type="entry name" value="UME"/>
    <property type="match status" value="1"/>
</dbReference>
<dbReference type="InterPro" id="IPR011009">
    <property type="entry name" value="Kinase-like_dom_sf"/>
</dbReference>
<dbReference type="Proteomes" id="UP000054886">
    <property type="component" value="Unassembled WGS sequence"/>
</dbReference>
<dbReference type="InterPro" id="IPR012993">
    <property type="entry name" value="UME"/>
</dbReference>
<evidence type="ECO:0000313" key="24">
    <source>
        <dbReference type="EMBL" id="KTB14164.1"/>
    </source>
</evidence>
<proteinExistence type="inferred from homology"/>
<dbReference type="Pfam" id="PF25030">
    <property type="entry name" value="M-HEAT_ATR"/>
    <property type="match status" value="1"/>
</dbReference>
<dbReference type="FunFam" id="1.10.1070.11:FF:000033">
    <property type="entry name" value="Serine/threonine-protein kinase MEC1"/>
    <property type="match status" value="1"/>
</dbReference>
<evidence type="ECO:0000256" key="6">
    <source>
        <dbReference type="ARBA" id="ARBA00022679"/>
    </source>
</evidence>
<dbReference type="SMART" id="SM00802">
    <property type="entry name" value="UME"/>
    <property type="match status" value="1"/>
</dbReference>
<dbReference type="InterPro" id="IPR056802">
    <property type="entry name" value="ATR-like_M-HEAT"/>
</dbReference>
<dbReference type="InterPro" id="IPR003151">
    <property type="entry name" value="PIK-rel_kinase_FAT"/>
</dbReference>
<dbReference type="InterPro" id="IPR058681">
    <property type="entry name" value="HEAT_MEC1_N"/>
</dbReference>
<dbReference type="GO" id="GO:0005524">
    <property type="term" value="F:ATP binding"/>
    <property type="evidence" value="ECO:0007669"/>
    <property type="project" value="UniProtKB-KW"/>
</dbReference>
<dbReference type="Pfam" id="PF25385">
    <property type="entry name" value="HEAT_MEC1_N"/>
    <property type="match status" value="1"/>
</dbReference>
<evidence type="ECO:0000256" key="15">
    <source>
        <dbReference type="ARBA" id="ARBA00029679"/>
    </source>
</evidence>
<sequence>MESQIRYIDELIAGFNGSCKIERVNEGNCAAQSSNTEERKLIQAVQALLRILNDLNHNSADLIFQKCLGGLDRILHHNPYIMALSISSEDSGNLMIMDLIDKMLGLAERCSYNIHRMWYIRRNIIRWITSSTRLFGSDFKRIINLKIKKILNELETKCKLFLFTHQNVEPQEFISTLTLLHTILYWISADSNKLGDYFYWIQGSSSLNEWDLHFQKYIRIAMYLFASFQIKIDANSSYFEKFNLLQANFIMLVANYQTSRTLSGGFNSIAISIQHLKFTLEVISEFMRNRSFLSKNETLITKSLLKIYYLSVCKASSNKNDILSIFLDYIPVVECINSKHQFNENYDSELERSLLLLYFDMKRRYADPDELQFIDSFDIWSHPDCIDEVSIITQPIKKNSKQIEKLQRSILKSYTVNIKQIHSFLFKELNSLEPGILDRNGDHYKAVVKEISISIKRSLKIRDSKKIITWLRVLSRMACIEDKLINTKQNISEFFHTTNDFCNYCDSIHDGNFLNNIEPSRPLAQDQSEIFSMINKYFILNPDLKKFSMSIKCGLFIVIERIFAHFQPTALMNENNQIAPLFSFIEDSFIDSDRHVRLLICKILPLWNTSNHNNSEDEMSMHLIQFLQKVNSPLLLETVVLSWSKITLTTHGDVFDTLLLKLIDLFNSNNFTLHIMMKEQLIRMSSLLNKTPYQLLSPVLPIILRQLSKNLNEKKLSFQRLCDLVGYTGKVILDIFQKYVIPYATVQYKSDVFSEVAKIMCDDDTSMLLQQKHNLLTKNSRQIFAVALVKHGFFSLDTMETLFLNRVPSYDRRYIGAYLPDYKTLAEVTKLYKNNEITDSSDIENENMVLCSLRYLITNFESDKRHGTEYKDINKWSDKKENQFQNNLQDNILGIFQVFSSDMHDVEGKTTYYEKLRVINGISFLVKHASNKCIISALAQLSICLQSGLEIPEVRYLSMRCWFLLIQRLNEEELTTVIDAPVAFILRKWPTFNKKLQLKALEVLTALIRTKNSLLMKMKPYISISLLSNESIPILDIDTNFSRQAARLRNTIDLVPIFVKNLQSNNKFVIEQNLDDIKFHLKRRQGELLQYDKYGNLQLNAVPSLIGALLEVAHKYRTIDHEICKKCAKCISMVGVPDIRRIDLRGDRKEKWKVFDFNDYSKTTEFLIWLIDDILVPSFWQSENPNKQLFFALVMQESLKYCGLSSQSWDINEPDKFPEQLELWNKFNSISKTTLYPLLSSLYLAQSWKEYVPIKYPSLNFRDGYKTWIKNFTLDLLKTGTTEDHPLHVFSSLIREDDGSLSSFLLPYIAQDIIIKAQSGTEYESLMDNILIELQSVVTYEIDGLNHLQRDSLKMCYEAVFSILEYCKKWATMFRQDYNNANGTFLIKEDKYLKMLKRIDYFINSIPLDLLANKSLETNAFERSALYLEECYRHSDIHDRNLNSTLKSLQMTYEEIGDIDSIDGLLKSFASTSFETKIEELQYSNKWQMALECFDILADITKHDSTAQIMTKSMFDHHLYKNVIQTVPKLVPDNIQKLNESNTNLFIRALESSILEGDLKSIEKWSSKIELMTTINDPELTLQYNLGKALLSISKGNHIKAGQFLDNCYQITGIQYTSTSNSTTLLKTQSLLTKLHGLHDLNMLNFSKDDFELQSNMQLLDLRRGKVGPDFDPNYYILSIRKTFDKIHKNPITKTDLVDTYFAIAQEARVNSRLDIASKALIFCLEKGHPYSELEFAEILWKDGENDRALKLVREINQKNEKSSSVSVRNKAEVLLKYTEWLDISNNSASEQIITQYKNIFALEPEWEQPYYSIGLYFSRLLERRKAEGYVSDGKLEFKSISYFLLAFEKNTVKVRENLPKVITFWLDTAAAVITETSPNRNTILKKVTTDICKQIESAIRNCPTYIWYSVLTQLLSRLLHPHLSSAKLIMHILLSLAVEYPSHILWHISVLCQSNSSKRVKCGQDILEKFRAHSDNQEDIINSSIYLTSSLTRICLQEVKSSSSRSGRSLVSDFKFDVNIAPTPMTVPVRKNLEMISPLSAETMKSYQPFRPTVSIAKFASSYKIFSSLKKPKKITIIGSDGMLYEIMCKKEDVRQDNQYMQFAATMDFLLSKDLDSSKRDLGITVYSVLSLREDCGLLEIVPDVVTLRSIFTTKYESKKIKYSMKALYEKWQGLADELKPVFFNEQTKKFSPVLHEWFLENFPDPINWYRARNLYSRSYAVMAMVGYILGLGDRHCENILLDIKTGKVLHVDFDCLFEKGENLPVPEIVPFRLTQNLQDALGILGTEGTFKKSSEVTLSLMRQNEVALMNIIETIMYDRNMDHSIQKALRKLRNKIRGIDPRDGLLLSVSGQAETLIQEATSTENLSKMYIGWLPFW</sequence>
<dbReference type="EC" id="2.7.11.1" evidence="3"/>
<dbReference type="GO" id="GO:0004674">
    <property type="term" value="F:protein serine/threonine kinase activity"/>
    <property type="evidence" value="ECO:0007669"/>
    <property type="project" value="UniProtKB-KW"/>
</dbReference>
<dbReference type="GO" id="GO:0006325">
    <property type="term" value="P:chromatin organization"/>
    <property type="evidence" value="ECO:0007669"/>
    <property type="project" value="UniProtKB-KW"/>
</dbReference>
<keyword evidence="11" id="KW-0156">Chromatin regulator</keyword>
<feature type="domain" description="FATC" evidence="22">
    <location>
        <begin position="2347"/>
        <end position="2379"/>
    </location>
</feature>
<dbReference type="GO" id="GO:0000722">
    <property type="term" value="P:telomere maintenance via recombination"/>
    <property type="evidence" value="ECO:0007669"/>
    <property type="project" value="EnsemblFungi"/>
</dbReference>
<dbReference type="EMBL" id="LLZZ01000002">
    <property type="protein sequence ID" value="KTB14164.1"/>
    <property type="molecule type" value="Genomic_DNA"/>
</dbReference>
<dbReference type="InterPro" id="IPR018936">
    <property type="entry name" value="PI3/4_kinase_CS"/>
</dbReference>
<dbReference type="PROSITE" id="PS00916">
    <property type="entry name" value="PI3_4_KINASE_2"/>
    <property type="match status" value="1"/>
</dbReference>
<reference evidence="23 25" key="1">
    <citation type="submission" date="2015-10" db="EMBL/GenBank/DDBJ databases">
        <title>Draft genomes sequences of Candida glabrata isolates 1A, 1B, 2A, 2B, 3A and 3B.</title>
        <authorList>
            <person name="Haavelsrud O.E."/>
            <person name="Gaustad P."/>
        </authorList>
    </citation>
    <scope>NUCLEOTIDE SEQUENCE [LARGE SCALE GENOMIC DNA]</scope>
    <source>
        <strain evidence="23">910700640</strain>
    </source>
</reference>
<dbReference type="Pfam" id="PF02259">
    <property type="entry name" value="FAT"/>
    <property type="match status" value="1"/>
</dbReference>
<keyword evidence="8" id="KW-0227">DNA damage</keyword>
<dbReference type="Pfam" id="PF23593">
    <property type="entry name" value="HEAT_ATR"/>
    <property type="match status" value="1"/>
</dbReference>
<evidence type="ECO:0000256" key="10">
    <source>
        <dbReference type="ARBA" id="ARBA00022840"/>
    </source>
</evidence>
<accession>A0A0W0CHN9</accession>
<dbReference type="VEuPathDB" id="FungiDB:GVI51_C00297"/>
<protein>
    <recommendedName>
        <fullName evidence="4">Serine/threonine-protein kinase MEC1</fullName>
        <ecNumber evidence="3">2.7.11.1</ecNumber>
    </recommendedName>
    <alternativeName>
        <fullName evidence="17">ATR homolog</fullName>
    </alternativeName>
    <alternativeName>
        <fullName evidence="16">DNA-damage checkpoint kinase MEC1</fullName>
    </alternativeName>
    <alternativeName>
        <fullName evidence="15">Mitosis entry checkpoint protein 1</fullName>
    </alternativeName>
</protein>
<feature type="domain" description="FAT" evidence="21">
    <location>
        <begin position="1410"/>
        <end position="1955"/>
    </location>
</feature>
<evidence type="ECO:0000256" key="1">
    <source>
        <dbReference type="ARBA" id="ARBA00004123"/>
    </source>
</evidence>
<dbReference type="EMBL" id="LLZZ01000184">
    <property type="protein sequence ID" value="KTA95480.1"/>
    <property type="molecule type" value="Genomic_DNA"/>
</dbReference>
<evidence type="ECO:0000256" key="11">
    <source>
        <dbReference type="ARBA" id="ARBA00022853"/>
    </source>
</evidence>
<dbReference type="InterPro" id="IPR057564">
    <property type="entry name" value="HEAT_ATR"/>
</dbReference>
<dbReference type="InterPro" id="IPR003152">
    <property type="entry name" value="FATC_dom"/>
</dbReference>
<dbReference type="GO" id="GO:0070310">
    <property type="term" value="C:ATR-ATRIP complex"/>
    <property type="evidence" value="ECO:0007669"/>
    <property type="project" value="EnsemblFungi"/>
</dbReference>
<keyword evidence="6" id="KW-0808">Transferase</keyword>
<evidence type="ECO:0000313" key="23">
    <source>
        <dbReference type="EMBL" id="KTA95480.1"/>
    </source>
</evidence>
<comment type="similarity">
    <text evidence="2">Belongs to the PI3/PI4-kinase family. ATM subfamily.</text>
</comment>
<dbReference type="PROSITE" id="PS00915">
    <property type="entry name" value="PI3_4_KINASE_1"/>
    <property type="match status" value="1"/>
</dbReference>
<dbReference type="GO" id="GO:0007131">
    <property type="term" value="P:reciprocal meiotic recombination"/>
    <property type="evidence" value="ECO:0007669"/>
    <property type="project" value="EnsemblFungi"/>
</dbReference>
<dbReference type="VEuPathDB" id="FungiDB:GWK60_C00297"/>
<evidence type="ECO:0000256" key="7">
    <source>
        <dbReference type="ARBA" id="ARBA00022741"/>
    </source>
</evidence>
<evidence type="ECO:0000256" key="19">
    <source>
        <dbReference type="ARBA" id="ARBA00048679"/>
    </source>
</evidence>
<evidence type="ECO:0000256" key="16">
    <source>
        <dbReference type="ARBA" id="ARBA00030459"/>
    </source>
</evidence>
<evidence type="ECO:0000256" key="12">
    <source>
        <dbReference type="ARBA" id="ARBA00023204"/>
    </source>
</evidence>
<name>A0A0W0CHN9_CANGB</name>
<evidence type="ECO:0000259" key="22">
    <source>
        <dbReference type="PROSITE" id="PS51190"/>
    </source>
</evidence>
<comment type="subcellular location">
    <subcellularLocation>
        <location evidence="1">Nucleus</location>
    </subcellularLocation>
</comment>
<dbReference type="GO" id="GO:0006281">
    <property type="term" value="P:DNA repair"/>
    <property type="evidence" value="ECO:0007669"/>
    <property type="project" value="UniProtKB-KW"/>
</dbReference>
<keyword evidence="7" id="KW-0547">Nucleotide-binding</keyword>
<dbReference type="GO" id="GO:0000077">
    <property type="term" value="P:DNA damage checkpoint signaling"/>
    <property type="evidence" value="ECO:0007669"/>
    <property type="project" value="TreeGrafter"/>
</dbReference>
<keyword evidence="9 23" id="KW-0418">Kinase</keyword>
<dbReference type="PROSITE" id="PS51190">
    <property type="entry name" value="FATC"/>
    <property type="match status" value="1"/>
</dbReference>
<keyword evidence="5" id="KW-0723">Serine/threonine-protein kinase</keyword>
<dbReference type="InterPro" id="IPR036940">
    <property type="entry name" value="PI3/4_kinase_cat_sf"/>
</dbReference>
<evidence type="ECO:0000256" key="8">
    <source>
        <dbReference type="ARBA" id="ARBA00022763"/>
    </source>
</evidence>
<dbReference type="SUPFAM" id="SSF56112">
    <property type="entry name" value="Protein kinase-like (PK-like)"/>
    <property type="match status" value="1"/>
</dbReference>